<dbReference type="HAMAP" id="MF_01550">
    <property type="entry name" value="GppA"/>
    <property type="match status" value="1"/>
</dbReference>
<dbReference type="Gene3D" id="3.30.420.150">
    <property type="entry name" value="Exopolyphosphatase. Domain 2"/>
    <property type="match status" value="1"/>
</dbReference>
<dbReference type="PANTHER" id="PTHR30005">
    <property type="entry name" value="EXOPOLYPHOSPHATASE"/>
    <property type="match status" value="1"/>
</dbReference>
<dbReference type="PIRSF" id="PIRSF001267">
    <property type="entry name" value="Pyrophosphatase_GppA_Ppx"/>
    <property type="match status" value="1"/>
</dbReference>
<dbReference type="PATRIC" id="fig|161398.10.peg.79"/>
<dbReference type="GO" id="GO:0015974">
    <property type="term" value="P:guanosine pentaphosphate catabolic process"/>
    <property type="evidence" value="ECO:0007669"/>
    <property type="project" value="InterPro"/>
</dbReference>
<evidence type="ECO:0000259" key="4">
    <source>
        <dbReference type="Pfam" id="PF21447"/>
    </source>
</evidence>
<comment type="similarity">
    <text evidence="2">Belongs to the GppA/Ppx family. GppA subfamily.</text>
</comment>
<proteinExistence type="inferred from homology"/>
<dbReference type="InterPro" id="IPR050273">
    <property type="entry name" value="GppA/Ppx_hydrolase"/>
</dbReference>
<comment type="function">
    <text evidence="2">Catalyzes the conversion of pppGpp to ppGpp. Guanosine pentaphosphate (pppGpp) is a cytoplasmic signaling molecule which together with ppGpp controls the 'stringent response', an adaptive process that allows bacteria to respond to amino acid starvation, resulting in the coordinated regulation of numerous cellular activities.</text>
</comment>
<dbReference type="Gene3D" id="1.10.3210.10">
    <property type="entry name" value="Hypothetical protein af1432"/>
    <property type="match status" value="1"/>
</dbReference>
<dbReference type="GO" id="GO:0015970">
    <property type="term" value="P:guanosine tetraphosphate biosynthetic process"/>
    <property type="evidence" value="ECO:0007669"/>
    <property type="project" value="UniProtKB-UniRule"/>
</dbReference>
<dbReference type="InterPro" id="IPR003695">
    <property type="entry name" value="Ppx_GppA_N"/>
</dbReference>
<dbReference type="InterPro" id="IPR048950">
    <property type="entry name" value="Ppx_GppA_C"/>
</dbReference>
<evidence type="ECO:0000313" key="5">
    <source>
        <dbReference type="EMBL" id="ALO40607.1"/>
    </source>
</evidence>
<dbReference type="Pfam" id="PF21447">
    <property type="entry name" value="Ppx-GppA_III"/>
    <property type="match status" value="1"/>
</dbReference>
<dbReference type="GO" id="GO:0008894">
    <property type="term" value="F:guanosine-5'-triphosphate,3'-diphosphate diphosphatase activity"/>
    <property type="evidence" value="ECO:0007669"/>
    <property type="project" value="UniProtKB-UniRule"/>
</dbReference>
<dbReference type="Proteomes" id="UP000061457">
    <property type="component" value="Chromosome I"/>
</dbReference>
<gene>
    <name evidence="2" type="primary">gppA</name>
    <name evidence="5" type="ORF">PP2015_78</name>
</gene>
<evidence type="ECO:0000259" key="3">
    <source>
        <dbReference type="Pfam" id="PF02541"/>
    </source>
</evidence>
<protein>
    <recommendedName>
        <fullName evidence="2">Guanosine-5'-triphosphate,3'-diphosphate pyrophosphatase</fullName>
        <ecNumber evidence="2">3.6.1.40</ecNumber>
    </recommendedName>
    <alternativeName>
        <fullName evidence="2">Guanosine pentaphosphate phosphohydrolase</fullName>
    </alternativeName>
    <alternativeName>
        <fullName evidence="2">pppGpp-5'-phosphohydrolase</fullName>
    </alternativeName>
</protein>
<accession>A0A0S2JXW4</accession>
<dbReference type="SUPFAM" id="SSF53067">
    <property type="entry name" value="Actin-like ATPase domain"/>
    <property type="match status" value="2"/>
</dbReference>
<dbReference type="InterPro" id="IPR023709">
    <property type="entry name" value="Guo-5TP_3DP_PyrP"/>
</dbReference>
<comment type="catalytic activity">
    <reaction evidence="2">
        <text>guanosine 3'-diphosphate 5'-triphosphate + H2O = guanosine 3',5'-bis(diphosphate) + phosphate + H(+)</text>
        <dbReference type="Rhea" id="RHEA:13073"/>
        <dbReference type="ChEBI" id="CHEBI:15377"/>
        <dbReference type="ChEBI" id="CHEBI:15378"/>
        <dbReference type="ChEBI" id="CHEBI:43474"/>
        <dbReference type="ChEBI" id="CHEBI:77828"/>
        <dbReference type="ChEBI" id="CHEBI:142410"/>
        <dbReference type="EC" id="3.6.1.40"/>
    </reaction>
</comment>
<organism evidence="5 6">
    <name type="scientific">Pseudoalteromonas phenolica</name>
    <dbReference type="NCBI Taxonomy" id="161398"/>
    <lineage>
        <taxon>Bacteria</taxon>
        <taxon>Pseudomonadati</taxon>
        <taxon>Pseudomonadota</taxon>
        <taxon>Gammaproteobacteria</taxon>
        <taxon>Alteromonadales</taxon>
        <taxon>Pseudoalteromonadaceae</taxon>
        <taxon>Pseudoalteromonas</taxon>
    </lineage>
</organism>
<dbReference type="FunFam" id="3.30.420.150:FF:000001">
    <property type="entry name" value="Guanosine-5'-triphosphate,3'-diphosphate pyrophosphatase"/>
    <property type="match status" value="1"/>
</dbReference>
<dbReference type="AlphaFoldDB" id="A0A0S2JXW4"/>
<feature type="domain" description="Ppx/GppA phosphatase C-terminal" evidence="4">
    <location>
        <begin position="311"/>
        <end position="484"/>
    </location>
</feature>
<dbReference type="OrthoDB" id="7000272at2"/>
<dbReference type="STRING" id="161398.PP2015_78"/>
<dbReference type="InterPro" id="IPR030673">
    <property type="entry name" value="PyroPPase_GppA_Ppx"/>
</dbReference>
<evidence type="ECO:0000256" key="1">
    <source>
        <dbReference type="ARBA" id="ARBA00022801"/>
    </source>
</evidence>
<dbReference type="PANTHER" id="PTHR30005:SF0">
    <property type="entry name" value="RETROGRADE REGULATION PROTEIN 2"/>
    <property type="match status" value="1"/>
</dbReference>
<reference evidence="5 6" key="1">
    <citation type="submission" date="2015-11" db="EMBL/GenBank/DDBJ databases">
        <authorList>
            <person name="Zhang Y."/>
            <person name="Guo Z."/>
        </authorList>
    </citation>
    <scope>NUCLEOTIDE SEQUENCE [LARGE SCALE GENOMIC DNA]</scope>
    <source>
        <strain evidence="5 6">KCTC 12086</strain>
    </source>
</reference>
<dbReference type="InterPro" id="IPR043129">
    <property type="entry name" value="ATPase_NBD"/>
</dbReference>
<dbReference type="UniPathway" id="UPA00908">
    <property type="reaction ID" value="UER00885"/>
</dbReference>
<sequence>MAKNIDNNNVFAVIDLGSNSFHMLIAKHIAGGVHTIGRVKRKVRLAAGLDENNTLSSDAMQRGWECLALFAERLQDIPKQNISIVATATLRLATNAQKFKAQAEKILNHKINIISGELEARTIYKGVAHTSACQGKQLVIDIGGASTEVVIGKGFEALLYKSLDMGCVTYLERYFQNGLLSEKNFEQAIAAAHTVIAPIKSQYIDTGWELAIGASGTVQAIQEILAATGQTDLLSLEKLQHIKAEAIKLKNVSTLSLPGLSEERRLVFVSGLAILIALFEALNIQQMGLAGGALREGVLYSMISDLHHSNIRERTLESFALRFHTDKEQAKRVSDVALLIAKQLQHAWQLDLQQVNVLLCATAHLHEIGLLIDYKQYHQHSAYILSNTDMPGYSPAEKKVIVSLLKGHRADLNDALFSHLGANKALTEKLVRIIRLAVILSMRRKDDVLPTFEVKADKNRLNISFSEDWLAQHPLMKSELEQESVYQSKLNWQFSS</sequence>
<name>A0A0S2JXW4_9GAMM</name>
<dbReference type="SUPFAM" id="SSF109604">
    <property type="entry name" value="HD-domain/PDEase-like"/>
    <property type="match status" value="1"/>
</dbReference>
<comment type="pathway">
    <text evidence="2">Purine metabolism; ppGpp biosynthesis; ppGpp from GTP: step 2/2.</text>
</comment>
<dbReference type="KEGG" id="pphe:PP2015_78"/>
<dbReference type="EMBL" id="CP013187">
    <property type="protein sequence ID" value="ALO40607.1"/>
    <property type="molecule type" value="Genomic_DNA"/>
</dbReference>
<dbReference type="FunFam" id="3.30.420.40:FF:000023">
    <property type="entry name" value="Guanosine-5'-triphosphate,3'-diphosphate pyrophosphatase"/>
    <property type="match status" value="1"/>
</dbReference>
<evidence type="ECO:0000256" key="2">
    <source>
        <dbReference type="HAMAP-Rule" id="MF_01550"/>
    </source>
</evidence>
<dbReference type="Pfam" id="PF02541">
    <property type="entry name" value="Ppx-GppA"/>
    <property type="match status" value="1"/>
</dbReference>
<feature type="domain" description="Ppx/GppA phosphatase N-terminal" evidence="3">
    <location>
        <begin position="24"/>
        <end position="303"/>
    </location>
</feature>
<dbReference type="GO" id="GO:0015949">
    <property type="term" value="P:nucleobase-containing small molecule interconversion"/>
    <property type="evidence" value="ECO:0007669"/>
    <property type="project" value="TreeGrafter"/>
</dbReference>
<keyword evidence="6" id="KW-1185">Reference proteome</keyword>
<dbReference type="RefSeq" id="WP_058028401.1">
    <property type="nucleotide sequence ID" value="NZ_CP013187.1"/>
</dbReference>
<dbReference type="NCBIfam" id="NF008260">
    <property type="entry name" value="PRK11031.1"/>
    <property type="match status" value="1"/>
</dbReference>
<dbReference type="Gene3D" id="3.30.420.40">
    <property type="match status" value="1"/>
</dbReference>
<keyword evidence="1 2" id="KW-0378">Hydrolase</keyword>
<evidence type="ECO:0000313" key="6">
    <source>
        <dbReference type="Proteomes" id="UP000061457"/>
    </source>
</evidence>
<dbReference type="EC" id="3.6.1.40" evidence="2"/>